<dbReference type="RefSeq" id="WP_136007528.1">
    <property type="nucleotide sequence ID" value="NZ_SRYR01000007.1"/>
</dbReference>
<name>A0A4S2DHC9_9CLOT</name>
<sequence>MPGIFNVGNAYNINNKRITSKMTFDTGEKFSGKVVKKEGKEAVIKLVDGWEFQAEIEGDIDSLSKGFHRFEVDGFEGGKLKLKIVAKNIDVEDLSPGDFENIITKEGLSKENIDLLRAMVKFNIPLTKENIKEIQALGKFLDKINLNEGEIDEFISKYLETKGISPESAEGNKVINELKEFLNAFKTLSKEDLLLIFENNIDITKENITAYNNLFKGDKSILKILSNIQGDVASLKEALMNNMGLNMEEVNELLSQSSSDLQGDYEGTQLGKDNNSIGKNTENIEKVSTLDNSVKDMAEVSELVNKASKENSSDGSIINKALNTLYQKSETQNSKVSLLSILKSISGQTEDYLNLSLRDILLNRRSSFTSAEFDRLSNLINNLDPEEFINSLKSVIAEYNSIGENNLIDDFNSYINKSNNEALGISNSLEFTKGEAEAVLSNLMGKGITLTEEEFTKLQDGINLKYQEIAESEESLKNQLNNSNIDAKDIKTIGSENTEEAIKNLSNVKSEVNDLNSKLLSKDIVKASIQNAGETSKEIIKDILNSLKGENIISEKLIEVIKNNINEIKLFNKLSSEYYYADIPVKIRENEYPCKLIVKDKRKDSKKIDSTNIKMVITIDTKNLGIVDGYMKVLDKKIDIDLKCEDKFVKIIDITKNKLISNIENMGFLVDVRVSKKEEEVSLTTCRDFFNPDSGISLDRMV</sequence>
<keyword evidence="2" id="KW-1185">Reference proteome</keyword>
<evidence type="ECO:0000313" key="2">
    <source>
        <dbReference type="Proteomes" id="UP000306888"/>
    </source>
</evidence>
<evidence type="ECO:0008006" key="3">
    <source>
        <dbReference type="Google" id="ProtNLM"/>
    </source>
</evidence>
<dbReference type="AlphaFoldDB" id="A0A4S2DHC9"/>
<evidence type="ECO:0000313" key="1">
    <source>
        <dbReference type="EMBL" id="TGY41507.1"/>
    </source>
</evidence>
<accession>A0A4S2DHC9</accession>
<gene>
    <name evidence="1" type="ORF">E5347_12315</name>
</gene>
<protein>
    <recommendedName>
        <fullName evidence="3">Flagellar hook-length control protein FliK</fullName>
    </recommendedName>
</protein>
<dbReference type="EMBL" id="SRYR01000007">
    <property type="protein sequence ID" value="TGY41507.1"/>
    <property type="molecule type" value="Genomic_DNA"/>
</dbReference>
<comment type="caution">
    <text evidence="1">The sequence shown here is derived from an EMBL/GenBank/DDBJ whole genome shotgun (WGS) entry which is preliminary data.</text>
</comment>
<proteinExistence type="predicted"/>
<dbReference type="OrthoDB" id="1936401at2"/>
<dbReference type="Proteomes" id="UP000306888">
    <property type="component" value="Unassembled WGS sequence"/>
</dbReference>
<reference evidence="1 2" key="1">
    <citation type="submission" date="2019-04" db="EMBL/GenBank/DDBJ databases">
        <title>Microbes associate with the intestines of laboratory mice.</title>
        <authorList>
            <person name="Navarre W."/>
            <person name="Wong E."/>
            <person name="Huang K."/>
            <person name="Tropini C."/>
            <person name="Ng K."/>
            <person name="Yu B."/>
        </authorList>
    </citation>
    <scope>NUCLEOTIDE SEQUENCE [LARGE SCALE GENOMIC DNA]</scope>
    <source>
        <strain evidence="1 2">NM50_B9-20</strain>
    </source>
</reference>
<organism evidence="1 2">
    <name type="scientific">Clostridium sartagoforme</name>
    <dbReference type="NCBI Taxonomy" id="84031"/>
    <lineage>
        <taxon>Bacteria</taxon>
        <taxon>Bacillati</taxon>
        <taxon>Bacillota</taxon>
        <taxon>Clostridia</taxon>
        <taxon>Eubacteriales</taxon>
        <taxon>Clostridiaceae</taxon>
        <taxon>Clostridium</taxon>
    </lineage>
</organism>